<sequence>MADALFPSRSVIRKLHSIAACLPCTLLLTGVDVTTVDANDPAVPGPEAVCPACLGASTLPDDVLREAGESVRASGFTGADFSLSIRLPISLQARQRAIMLWLHSENSDYALQEISTKYLLRARLARAIGEVCQMAAKSDVEADLSVTLAVEHPESADEYQFLSAITPAPPGRSYKGRGDMLSRRCDNTHNVLAFLNKASPQDLRSHNFFPPPAPTTRATLSSVTVARKSRFIAGRYTKYSRNVSNSPFIINNVKVAPTSVAEQIGLPLQEAYQATDYKFVGSGREDVDVRMLGTGRPFYIELVNPRRAHLTPEELDNVRQTAINSFAPVQAVGILREIKAHLTAGIKEGEENKTKEYACLVWLKDPIAADEAAAKVRPYQEGFTVQQKCPVRVMNRRALLTRPKQIHTLDVKILEPHFALVTLSTEAGTYIKEFVHSDCGRSSPSLAEILGTSADLLELDVVNVDLEWPPAVES</sequence>
<evidence type="ECO:0000313" key="11">
    <source>
        <dbReference type="EMBL" id="KAJ1914132.1"/>
    </source>
</evidence>
<keyword evidence="12" id="KW-1185">Reference proteome</keyword>
<dbReference type="InterPro" id="IPR039894">
    <property type="entry name" value="Pus10-like"/>
</dbReference>
<dbReference type="InterPro" id="IPR048741">
    <property type="entry name" value="Pus10-like_C"/>
</dbReference>
<proteinExistence type="inferred from homology"/>
<dbReference type="EMBL" id="JANBPT010000703">
    <property type="protein sequence ID" value="KAJ1914132.1"/>
    <property type="molecule type" value="Genomic_DNA"/>
</dbReference>
<organism evidence="11 12">
    <name type="scientific">Tieghemiomyces parasiticus</name>
    <dbReference type="NCBI Taxonomy" id="78921"/>
    <lineage>
        <taxon>Eukaryota</taxon>
        <taxon>Fungi</taxon>
        <taxon>Fungi incertae sedis</taxon>
        <taxon>Zoopagomycota</taxon>
        <taxon>Kickxellomycotina</taxon>
        <taxon>Dimargaritomycetes</taxon>
        <taxon>Dimargaritales</taxon>
        <taxon>Dimargaritaceae</taxon>
        <taxon>Tieghemiomyces</taxon>
    </lineage>
</organism>
<evidence type="ECO:0000256" key="3">
    <source>
        <dbReference type="ARBA" id="ARBA00022694"/>
    </source>
</evidence>
<evidence type="ECO:0000259" key="10">
    <source>
        <dbReference type="Pfam" id="PF21238"/>
    </source>
</evidence>
<dbReference type="OrthoDB" id="271937at2759"/>
<evidence type="ECO:0000256" key="7">
    <source>
        <dbReference type="ARBA" id="ARBA00083669"/>
    </source>
</evidence>
<evidence type="ECO:0000313" key="12">
    <source>
        <dbReference type="Proteomes" id="UP001150569"/>
    </source>
</evidence>
<dbReference type="PANTHER" id="PTHR21568:SF0">
    <property type="entry name" value="TRNA PSEUDOURIDINE SYNTHASE PUS10"/>
    <property type="match status" value="1"/>
</dbReference>
<comment type="similarity">
    <text evidence="1">Belongs to the pseudouridine synthase Pus10 family.</text>
</comment>
<dbReference type="Gene3D" id="3.30.70.3190">
    <property type="match status" value="1"/>
</dbReference>
<dbReference type="Pfam" id="PF21238">
    <property type="entry name" value="Pus10_C"/>
    <property type="match status" value="1"/>
</dbReference>
<evidence type="ECO:0000256" key="6">
    <source>
        <dbReference type="ARBA" id="ARBA00079393"/>
    </source>
</evidence>
<dbReference type="Proteomes" id="UP001150569">
    <property type="component" value="Unassembled WGS sequence"/>
</dbReference>
<dbReference type="SUPFAM" id="SSF55120">
    <property type="entry name" value="Pseudouridine synthase"/>
    <property type="match status" value="1"/>
</dbReference>
<accession>A0A9W7ZQZ2</accession>
<feature type="domain" description="Pus10 N-terminal eukaryotes" evidence="9">
    <location>
        <begin position="50"/>
        <end position="223"/>
    </location>
</feature>
<dbReference type="Gene3D" id="3.30.70.2510">
    <property type="match status" value="1"/>
</dbReference>
<reference evidence="11" key="1">
    <citation type="submission" date="2022-07" db="EMBL/GenBank/DDBJ databases">
        <title>Phylogenomic reconstructions and comparative analyses of Kickxellomycotina fungi.</title>
        <authorList>
            <person name="Reynolds N.K."/>
            <person name="Stajich J.E."/>
            <person name="Barry K."/>
            <person name="Grigoriev I.V."/>
            <person name="Crous P."/>
            <person name="Smith M.E."/>
        </authorList>
    </citation>
    <scope>NUCLEOTIDE SEQUENCE</scope>
    <source>
        <strain evidence="11">RSA 861</strain>
    </source>
</reference>
<name>A0A9W7ZQZ2_9FUNG</name>
<feature type="domain" description="Pus10-like C-terminal" evidence="10">
    <location>
        <begin position="231"/>
        <end position="465"/>
    </location>
</feature>
<keyword evidence="8" id="KW-0732">Signal</keyword>
<comment type="caution">
    <text evidence="11">The sequence shown here is derived from an EMBL/GenBank/DDBJ whole genome shotgun (WGS) entry which is preliminary data.</text>
</comment>
<dbReference type="FunFam" id="3.30.70.2510:FF:000001">
    <property type="entry name" value="tRNA pseudouridine synthase Pus10"/>
    <property type="match status" value="1"/>
</dbReference>
<evidence type="ECO:0000256" key="4">
    <source>
        <dbReference type="ARBA" id="ARBA00023235"/>
    </source>
</evidence>
<keyword evidence="4" id="KW-0413">Isomerase</keyword>
<dbReference type="FunFam" id="3.30.70.3190:FF:000001">
    <property type="entry name" value="tRNA pseudouridine synthase Pus10"/>
    <property type="match status" value="1"/>
</dbReference>
<dbReference type="Pfam" id="PF21237">
    <property type="entry name" value="Pus10_N_euk"/>
    <property type="match status" value="1"/>
</dbReference>
<gene>
    <name evidence="11" type="ORF">IWQ60_008927</name>
</gene>
<dbReference type="InterPro" id="IPR048742">
    <property type="entry name" value="Pus10_N_euk"/>
</dbReference>
<dbReference type="EC" id="5.4.99.25" evidence="2"/>
<dbReference type="PANTHER" id="PTHR21568">
    <property type="entry name" value="TRNA PSEUDOURIDINE SYNTHASE PUS10"/>
    <property type="match status" value="1"/>
</dbReference>
<dbReference type="AlphaFoldDB" id="A0A9W7ZQZ2"/>
<protein>
    <recommendedName>
        <fullName evidence="2">tRNA pseudouridine(55) synthase</fullName>
        <ecNumber evidence="2">5.4.99.25</ecNumber>
    </recommendedName>
    <alternativeName>
        <fullName evidence="7">tRNA pseudouridine 55 synthase</fullName>
    </alternativeName>
    <alternativeName>
        <fullName evidence="5">tRNA pseudouridylate synthase</fullName>
    </alternativeName>
    <alternativeName>
        <fullName evidence="6">tRNA-uridine isomerase</fullName>
    </alternativeName>
</protein>
<feature type="signal peptide" evidence="8">
    <location>
        <begin position="1"/>
        <end position="38"/>
    </location>
</feature>
<dbReference type="GO" id="GO:0003723">
    <property type="term" value="F:RNA binding"/>
    <property type="evidence" value="ECO:0007669"/>
    <property type="project" value="InterPro"/>
</dbReference>
<evidence type="ECO:0000256" key="5">
    <source>
        <dbReference type="ARBA" id="ARBA00075270"/>
    </source>
</evidence>
<evidence type="ECO:0000256" key="8">
    <source>
        <dbReference type="SAM" id="SignalP"/>
    </source>
</evidence>
<dbReference type="InterPro" id="IPR020103">
    <property type="entry name" value="PsdUridine_synth_cat_dom_sf"/>
</dbReference>
<keyword evidence="3" id="KW-0819">tRNA processing</keyword>
<dbReference type="GO" id="GO:0160148">
    <property type="term" value="F:tRNA pseudouridine(55) synthase activity"/>
    <property type="evidence" value="ECO:0007669"/>
    <property type="project" value="UniProtKB-EC"/>
</dbReference>
<evidence type="ECO:0000259" key="9">
    <source>
        <dbReference type="Pfam" id="PF21237"/>
    </source>
</evidence>
<evidence type="ECO:0000256" key="2">
    <source>
        <dbReference type="ARBA" id="ARBA00012787"/>
    </source>
</evidence>
<feature type="chain" id="PRO_5040787229" description="tRNA pseudouridine(55) synthase" evidence="8">
    <location>
        <begin position="39"/>
        <end position="474"/>
    </location>
</feature>
<evidence type="ECO:0000256" key="1">
    <source>
        <dbReference type="ARBA" id="ARBA00009652"/>
    </source>
</evidence>
<dbReference type="GO" id="GO:0031119">
    <property type="term" value="P:tRNA pseudouridine synthesis"/>
    <property type="evidence" value="ECO:0007669"/>
    <property type="project" value="TreeGrafter"/>
</dbReference>